<protein>
    <recommendedName>
        <fullName evidence="9">Protein kish</fullName>
    </recommendedName>
</protein>
<comment type="caution">
    <text evidence="10">The sequence shown here is derived from an EMBL/GenBank/DDBJ whole genome shotgun (WGS) entry which is preliminary data.</text>
</comment>
<keyword evidence="8 9" id="KW-0472">Membrane</keyword>
<dbReference type="EMBL" id="SNRW01001579">
    <property type="protein sequence ID" value="KAA6395844.1"/>
    <property type="molecule type" value="Genomic_DNA"/>
</dbReference>
<comment type="subcellular location">
    <subcellularLocation>
        <location evidence="2">Golgi apparatus membrane</location>
        <topology evidence="2">Single-pass type I membrane protein</topology>
    </subcellularLocation>
</comment>
<evidence type="ECO:0000256" key="8">
    <source>
        <dbReference type="ARBA" id="ARBA00023136"/>
    </source>
</evidence>
<keyword evidence="7" id="KW-0333">Golgi apparatus</keyword>
<evidence type="ECO:0000256" key="1">
    <source>
        <dbReference type="ARBA" id="ARBA00002154"/>
    </source>
</evidence>
<keyword evidence="4 9" id="KW-0812">Transmembrane</keyword>
<dbReference type="GO" id="GO:0000139">
    <property type="term" value="C:Golgi membrane"/>
    <property type="evidence" value="ECO:0007669"/>
    <property type="project" value="UniProtKB-SubCell"/>
</dbReference>
<evidence type="ECO:0000313" key="10">
    <source>
        <dbReference type="EMBL" id="KAA6395844.1"/>
    </source>
</evidence>
<gene>
    <name evidence="10" type="ORF">EZS28_008629</name>
</gene>
<evidence type="ECO:0000256" key="7">
    <source>
        <dbReference type="ARBA" id="ARBA00023034"/>
    </source>
</evidence>
<evidence type="ECO:0000256" key="9">
    <source>
        <dbReference type="RuleBase" id="RU910717"/>
    </source>
</evidence>
<evidence type="ECO:0000313" key="11">
    <source>
        <dbReference type="Proteomes" id="UP000324800"/>
    </source>
</evidence>
<dbReference type="Pfam" id="PF06842">
    <property type="entry name" value="DUF1242"/>
    <property type="match status" value="1"/>
</dbReference>
<dbReference type="InterPro" id="IPR051523">
    <property type="entry name" value="KISH_domain"/>
</dbReference>
<proteinExistence type="inferred from homology"/>
<feature type="transmembrane region" description="Helical" evidence="9">
    <location>
        <begin position="6"/>
        <end position="25"/>
    </location>
</feature>
<dbReference type="InterPro" id="IPR009653">
    <property type="entry name" value="Ksh1"/>
</dbReference>
<evidence type="ECO:0000256" key="4">
    <source>
        <dbReference type="ARBA" id="ARBA00022692"/>
    </source>
</evidence>
<comment type="similarity">
    <text evidence="3 9">Belongs to the KISH family.</text>
</comment>
<evidence type="ECO:0000256" key="6">
    <source>
        <dbReference type="ARBA" id="ARBA00022989"/>
    </source>
</evidence>
<dbReference type="Proteomes" id="UP000324800">
    <property type="component" value="Unassembled WGS sequence"/>
</dbReference>
<evidence type="ECO:0000256" key="2">
    <source>
        <dbReference type="ARBA" id="ARBA00004614"/>
    </source>
</evidence>
<keyword evidence="6 9" id="KW-1133">Transmembrane helix</keyword>
<dbReference type="OrthoDB" id="10034655at2759"/>
<comment type="caution">
    <text evidence="9">Lacks conserved residue(s) required for the propagation of feature annotation.</text>
</comment>
<reference evidence="10 11" key="1">
    <citation type="submission" date="2019-03" db="EMBL/GenBank/DDBJ databases">
        <title>Single cell metagenomics reveals metabolic interactions within the superorganism composed of flagellate Streblomastix strix and complex community of Bacteroidetes bacteria on its surface.</title>
        <authorList>
            <person name="Treitli S.C."/>
            <person name="Kolisko M."/>
            <person name="Husnik F."/>
            <person name="Keeling P."/>
            <person name="Hampl V."/>
        </authorList>
    </citation>
    <scope>NUCLEOTIDE SEQUENCE [LARGE SCALE GENOMIC DNA]</scope>
    <source>
        <strain evidence="10">ST1C</strain>
    </source>
</reference>
<feature type="transmembrane region" description="Helical" evidence="9">
    <location>
        <begin position="46"/>
        <end position="70"/>
    </location>
</feature>
<name>A0A5J4WLK5_9EUKA</name>
<dbReference type="AlphaFoldDB" id="A0A5J4WLK5"/>
<evidence type="ECO:0000256" key="5">
    <source>
        <dbReference type="ARBA" id="ARBA00022729"/>
    </source>
</evidence>
<evidence type="ECO:0000256" key="3">
    <source>
        <dbReference type="ARBA" id="ARBA00008961"/>
    </source>
</evidence>
<dbReference type="PANTHER" id="PTHR13229">
    <property type="entry name" value="PROTEIN KISH-A"/>
    <property type="match status" value="1"/>
</dbReference>
<sequence length="74" mass="8410">MISIFSFSSILMVFILVVTTCTYLAQNNRKSFSEHKAGFRGIFYKAVVIGERMSIPVSILCIGMLFYVLFVKEC</sequence>
<comment type="function">
    <text evidence="1 9">Involved in the early part of the secretory pathway.</text>
</comment>
<keyword evidence="5" id="KW-0732">Signal</keyword>
<organism evidence="10 11">
    <name type="scientific">Streblomastix strix</name>
    <dbReference type="NCBI Taxonomy" id="222440"/>
    <lineage>
        <taxon>Eukaryota</taxon>
        <taxon>Metamonada</taxon>
        <taxon>Preaxostyla</taxon>
        <taxon>Oxymonadida</taxon>
        <taxon>Streblomastigidae</taxon>
        <taxon>Streblomastix</taxon>
    </lineage>
</organism>
<accession>A0A5J4WLK5</accession>